<protein>
    <submittedName>
        <fullName evidence="2">VOC family protein</fullName>
    </submittedName>
</protein>
<keyword evidence="3" id="KW-1185">Reference proteome</keyword>
<comment type="caution">
    <text evidence="2">The sequence shown here is derived from an EMBL/GenBank/DDBJ whole genome shotgun (WGS) entry which is preliminary data.</text>
</comment>
<dbReference type="Gene3D" id="3.10.180.10">
    <property type="entry name" value="2,3-Dihydroxybiphenyl 1,2-Dioxygenase, domain 1"/>
    <property type="match status" value="2"/>
</dbReference>
<dbReference type="InterPro" id="IPR029068">
    <property type="entry name" value="Glyas_Bleomycin-R_OHBP_Dase"/>
</dbReference>
<evidence type="ECO:0000259" key="1">
    <source>
        <dbReference type="PROSITE" id="PS51819"/>
    </source>
</evidence>
<dbReference type="SUPFAM" id="SSF54593">
    <property type="entry name" value="Glyoxalase/Bleomycin resistance protein/Dihydroxybiphenyl dioxygenase"/>
    <property type="match status" value="1"/>
</dbReference>
<dbReference type="RefSeq" id="WP_344300009.1">
    <property type="nucleotide sequence ID" value="NZ_BAAAQW010000006.1"/>
</dbReference>
<dbReference type="InterPro" id="IPR004360">
    <property type="entry name" value="Glyas_Fos-R_dOase_dom"/>
</dbReference>
<dbReference type="Pfam" id="PF00903">
    <property type="entry name" value="Glyoxalase"/>
    <property type="match status" value="2"/>
</dbReference>
<proteinExistence type="predicted"/>
<reference evidence="2 3" key="1">
    <citation type="journal article" date="2019" name="Int. J. Syst. Evol. Microbiol.">
        <title>The Global Catalogue of Microorganisms (GCM) 10K type strain sequencing project: providing services to taxonomists for standard genome sequencing and annotation.</title>
        <authorList>
            <consortium name="The Broad Institute Genomics Platform"/>
            <consortium name="The Broad Institute Genome Sequencing Center for Infectious Disease"/>
            <person name="Wu L."/>
            <person name="Ma J."/>
        </authorList>
    </citation>
    <scope>NUCLEOTIDE SEQUENCE [LARGE SCALE GENOMIC DNA]</scope>
    <source>
        <strain evidence="2 3">JCM 16034</strain>
    </source>
</reference>
<dbReference type="EMBL" id="BAAAQW010000006">
    <property type="protein sequence ID" value="GAA2201142.1"/>
    <property type="molecule type" value="Genomic_DNA"/>
</dbReference>
<dbReference type="Proteomes" id="UP001500432">
    <property type="component" value="Unassembled WGS sequence"/>
</dbReference>
<sequence length="291" mass="32740">MSWGLISEMGHVAIQTTDLAASVADATDILGLRVTERTQDGVYLAANAVHHELVYVESSRNGIHALGLIARDGDALAEVRRRVEAENLPFLSDRPLSAGVADGFAFTGPEGWIFEVYTGMQKADRNALSFGPDRYGHINFHPQDVRGMMLFLSRVFDFRLSDVIGDDFAYFMRCNPDHHGIALIKGRGTFHHHAWQTQSVGDLAKLGDRLHLTGRELIWGPVRHGAGHNIAAYYVESSGAVVELYTDLEQIYDDDREPVVWGQDENWYNMWSDRRPDDFRTFGIPPVDHRF</sequence>
<evidence type="ECO:0000313" key="3">
    <source>
        <dbReference type="Proteomes" id="UP001500432"/>
    </source>
</evidence>
<organism evidence="2 3">
    <name type="scientific">Sinomonas flava</name>
    <dbReference type="NCBI Taxonomy" id="496857"/>
    <lineage>
        <taxon>Bacteria</taxon>
        <taxon>Bacillati</taxon>
        <taxon>Actinomycetota</taxon>
        <taxon>Actinomycetes</taxon>
        <taxon>Micrococcales</taxon>
        <taxon>Micrococcaceae</taxon>
        <taxon>Sinomonas</taxon>
    </lineage>
</organism>
<name>A0ABN3BW40_9MICC</name>
<dbReference type="InterPro" id="IPR037523">
    <property type="entry name" value="VOC_core"/>
</dbReference>
<gene>
    <name evidence="2" type="ORF">GCM10009849_24450</name>
</gene>
<dbReference type="PROSITE" id="PS51819">
    <property type="entry name" value="VOC"/>
    <property type="match status" value="2"/>
</dbReference>
<accession>A0ABN3BW40</accession>
<feature type="domain" description="VOC" evidence="1">
    <location>
        <begin position="134"/>
        <end position="247"/>
    </location>
</feature>
<evidence type="ECO:0000313" key="2">
    <source>
        <dbReference type="EMBL" id="GAA2201142.1"/>
    </source>
</evidence>
<feature type="domain" description="VOC" evidence="1">
    <location>
        <begin position="8"/>
        <end position="119"/>
    </location>
</feature>